<name>A0A7S3MBB3_9STRA</name>
<dbReference type="AlphaFoldDB" id="A0A7S3MBB3"/>
<protein>
    <submittedName>
        <fullName evidence="1">Uncharacterized protein</fullName>
    </submittedName>
</protein>
<accession>A0A7S3MBB3</accession>
<evidence type="ECO:0000313" key="1">
    <source>
        <dbReference type="EMBL" id="CAE0294302.1"/>
    </source>
</evidence>
<reference evidence="1" key="1">
    <citation type="submission" date="2021-01" db="EMBL/GenBank/DDBJ databases">
        <authorList>
            <person name="Corre E."/>
            <person name="Pelletier E."/>
            <person name="Niang G."/>
            <person name="Scheremetjew M."/>
            <person name="Finn R."/>
            <person name="Kale V."/>
            <person name="Holt S."/>
            <person name="Cochrane G."/>
            <person name="Meng A."/>
            <person name="Brown T."/>
            <person name="Cohen L."/>
        </authorList>
    </citation>
    <scope>NUCLEOTIDE SEQUENCE</scope>
    <source>
        <strain evidence="1">CCAP 955/1</strain>
    </source>
</reference>
<sequence>MADIDTSDMLVFGACCCCNSVIWTDFPAFVGCSGTQECLCIEEKFCIKQGVDPWPCITGTAEGYICKIGAPCCTCGIKQPTILVKGKGQCCCFINNVALPPDEDTPLMFAVYGLACLPKVGCCLKLSELRGAAPAAAAPAANQS</sequence>
<proteinExistence type="predicted"/>
<organism evidence="1">
    <name type="scientific">Spumella elongata</name>
    <dbReference type="NCBI Taxonomy" id="89044"/>
    <lineage>
        <taxon>Eukaryota</taxon>
        <taxon>Sar</taxon>
        <taxon>Stramenopiles</taxon>
        <taxon>Ochrophyta</taxon>
        <taxon>Chrysophyceae</taxon>
        <taxon>Chromulinales</taxon>
        <taxon>Chromulinaceae</taxon>
        <taxon>Spumella</taxon>
    </lineage>
</organism>
<gene>
    <name evidence="1" type="ORF">SELO1098_LOCUS23154</name>
</gene>
<dbReference type="EMBL" id="HBIC01045254">
    <property type="protein sequence ID" value="CAE0294302.1"/>
    <property type="molecule type" value="Transcribed_RNA"/>
</dbReference>